<accession>A0A7X6DDL7</accession>
<gene>
    <name evidence="12" type="primary">tsaE</name>
    <name evidence="12" type="ORF">RAMLITH_05390</name>
</gene>
<evidence type="ECO:0000256" key="7">
    <source>
        <dbReference type="ARBA" id="ARBA00022741"/>
    </source>
</evidence>
<dbReference type="GO" id="GO:0005737">
    <property type="term" value="C:cytoplasm"/>
    <property type="evidence" value="ECO:0007669"/>
    <property type="project" value="UniProtKB-SubCell"/>
</dbReference>
<evidence type="ECO:0000313" key="13">
    <source>
        <dbReference type="Proteomes" id="UP000521868"/>
    </source>
</evidence>
<evidence type="ECO:0000313" key="12">
    <source>
        <dbReference type="EMBL" id="NKE65247.1"/>
    </source>
</evidence>
<evidence type="ECO:0000256" key="4">
    <source>
        <dbReference type="ARBA" id="ARBA00022490"/>
    </source>
</evidence>
<dbReference type="GO" id="GO:0002949">
    <property type="term" value="P:tRNA threonylcarbamoyladenosine modification"/>
    <property type="evidence" value="ECO:0007669"/>
    <property type="project" value="InterPro"/>
</dbReference>
<evidence type="ECO:0000256" key="2">
    <source>
        <dbReference type="ARBA" id="ARBA00007599"/>
    </source>
</evidence>
<keyword evidence="8" id="KW-0067">ATP-binding</keyword>
<evidence type="ECO:0000256" key="5">
    <source>
        <dbReference type="ARBA" id="ARBA00022694"/>
    </source>
</evidence>
<dbReference type="Gene3D" id="3.40.50.300">
    <property type="entry name" value="P-loop containing nucleotide triphosphate hydrolases"/>
    <property type="match status" value="1"/>
</dbReference>
<dbReference type="EMBL" id="VTOX01000001">
    <property type="protein sequence ID" value="NKE65247.1"/>
    <property type="molecule type" value="Genomic_DNA"/>
</dbReference>
<evidence type="ECO:0000256" key="11">
    <source>
        <dbReference type="SAM" id="MobiDB-lite"/>
    </source>
</evidence>
<evidence type="ECO:0000256" key="8">
    <source>
        <dbReference type="ARBA" id="ARBA00022840"/>
    </source>
</evidence>
<dbReference type="NCBIfam" id="TIGR00150">
    <property type="entry name" value="T6A_YjeE"/>
    <property type="match status" value="1"/>
</dbReference>
<evidence type="ECO:0000256" key="3">
    <source>
        <dbReference type="ARBA" id="ARBA00019010"/>
    </source>
</evidence>
<evidence type="ECO:0000256" key="9">
    <source>
        <dbReference type="ARBA" id="ARBA00022842"/>
    </source>
</evidence>
<keyword evidence="6" id="KW-0479">Metal-binding</keyword>
<dbReference type="Pfam" id="PF02367">
    <property type="entry name" value="TsaE"/>
    <property type="match status" value="1"/>
</dbReference>
<organism evidence="12 13">
    <name type="scientific">Ramlibacter lithotrophicus</name>
    <dbReference type="NCBI Taxonomy" id="2606681"/>
    <lineage>
        <taxon>Bacteria</taxon>
        <taxon>Pseudomonadati</taxon>
        <taxon>Pseudomonadota</taxon>
        <taxon>Betaproteobacteria</taxon>
        <taxon>Burkholderiales</taxon>
        <taxon>Comamonadaceae</taxon>
        <taxon>Ramlibacter</taxon>
    </lineage>
</organism>
<dbReference type="AlphaFoldDB" id="A0A7X6DDL7"/>
<keyword evidence="12" id="KW-0808">Transferase</keyword>
<comment type="caution">
    <text evidence="12">The sequence shown here is derived from an EMBL/GenBank/DDBJ whole genome shotgun (WGS) entry which is preliminary data.</text>
</comment>
<sequence length="234" mass="25373">MVFHVGHLAVKTVGQPRQQAGFRRRKVDTGNADLGKSELTGPRPDFRHQFRTFDLTTAQRHAPIVGSSPAAGAGAAAAPLAPAGPAAQVTWLGEDDTRAFAEGLARRPALADAFIELHGELGAGKTTLVRHLLRALGVPGRIKSPTYAVVEPHEVPGLAIWHFDFYRFADPREWEDAGFRDLFAAPGLKIAEWPERAAAFLPRADLVVRIEVQADDSRRVTLLAQTDTGRALLP</sequence>
<keyword evidence="4" id="KW-0963">Cytoplasm</keyword>
<dbReference type="PANTHER" id="PTHR33540:SF2">
    <property type="entry name" value="TRNA THREONYLCARBAMOYLADENOSINE BIOSYNTHESIS PROTEIN TSAE"/>
    <property type="match status" value="1"/>
</dbReference>
<keyword evidence="13" id="KW-1185">Reference proteome</keyword>
<proteinExistence type="inferred from homology"/>
<keyword evidence="5" id="KW-0819">tRNA processing</keyword>
<evidence type="ECO:0000256" key="1">
    <source>
        <dbReference type="ARBA" id="ARBA00004496"/>
    </source>
</evidence>
<keyword evidence="9" id="KW-0460">Magnesium</keyword>
<dbReference type="Proteomes" id="UP000521868">
    <property type="component" value="Unassembled WGS sequence"/>
</dbReference>
<dbReference type="InterPro" id="IPR027417">
    <property type="entry name" value="P-loop_NTPase"/>
</dbReference>
<dbReference type="GO" id="GO:0046872">
    <property type="term" value="F:metal ion binding"/>
    <property type="evidence" value="ECO:0007669"/>
    <property type="project" value="UniProtKB-KW"/>
</dbReference>
<name>A0A7X6DDL7_9BURK</name>
<dbReference type="PANTHER" id="PTHR33540">
    <property type="entry name" value="TRNA THREONYLCARBAMOYLADENOSINE BIOSYNTHESIS PROTEIN TSAE"/>
    <property type="match status" value="1"/>
</dbReference>
<reference evidence="12 13" key="1">
    <citation type="journal article" date="2020" name="Nature">
        <title>Bacterial chemolithoautotrophy via manganese oxidation.</title>
        <authorList>
            <person name="Yu H."/>
            <person name="Leadbetter J.R."/>
        </authorList>
    </citation>
    <scope>NUCLEOTIDE SEQUENCE [LARGE SCALE GENOMIC DNA]</scope>
    <source>
        <strain evidence="12 13">RBP-1</strain>
    </source>
</reference>
<dbReference type="InterPro" id="IPR003442">
    <property type="entry name" value="T6A_TsaE"/>
</dbReference>
<dbReference type="SUPFAM" id="SSF52540">
    <property type="entry name" value="P-loop containing nucleoside triphosphate hydrolases"/>
    <property type="match status" value="1"/>
</dbReference>
<protein>
    <recommendedName>
        <fullName evidence="3">tRNA threonylcarbamoyladenosine biosynthesis protein TsaE</fullName>
    </recommendedName>
    <alternativeName>
        <fullName evidence="10">t(6)A37 threonylcarbamoyladenosine biosynthesis protein TsaE</fullName>
    </alternativeName>
</protein>
<keyword evidence="7" id="KW-0547">Nucleotide-binding</keyword>
<comment type="subcellular location">
    <subcellularLocation>
        <location evidence="1">Cytoplasm</location>
    </subcellularLocation>
</comment>
<feature type="region of interest" description="Disordered" evidence="11">
    <location>
        <begin position="16"/>
        <end position="45"/>
    </location>
</feature>
<evidence type="ECO:0000256" key="10">
    <source>
        <dbReference type="ARBA" id="ARBA00032441"/>
    </source>
</evidence>
<dbReference type="GO" id="GO:0016740">
    <property type="term" value="F:transferase activity"/>
    <property type="evidence" value="ECO:0007669"/>
    <property type="project" value="UniProtKB-KW"/>
</dbReference>
<comment type="similarity">
    <text evidence="2">Belongs to the TsaE family.</text>
</comment>
<evidence type="ECO:0000256" key="6">
    <source>
        <dbReference type="ARBA" id="ARBA00022723"/>
    </source>
</evidence>
<dbReference type="GO" id="GO:0005524">
    <property type="term" value="F:ATP binding"/>
    <property type="evidence" value="ECO:0007669"/>
    <property type="project" value="UniProtKB-KW"/>
</dbReference>